<dbReference type="Proteomes" id="UP000595917">
    <property type="component" value="Chromosome"/>
</dbReference>
<protein>
    <recommendedName>
        <fullName evidence="4">Tannase</fullName>
    </recommendedName>
</protein>
<evidence type="ECO:0008006" key="4">
    <source>
        <dbReference type="Google" id="ProtNLM"/>
    </source>
</evidence>
<dbReference type="NCBIfam" id="NF041555">
    <property type="entry name" value="tannase_A"/>
    <property type="match status" value="1"/>
</dbReference>
<gene>
    <name evidence="2" type="ORF">JFL75_17565</name>
</gene>
<dbReference type="RefSeq" id="WP_215626018.1">
    <property type="nucleotide sequence ID" value="NZ_CP067089.2"/>
</dbReference>
<evidence type="ECO:0000313" key="3">
    <source>
        <dbReference type="Proteomes" id="UP000595917"/>
    </source>
</evidence>
<dbReference type="AlphaFoldDB" id="A0A7T7XLY8"/>
<dbReference type="InterPro" id="IPR029058">
    <property type="entry name" value="AB_hydrolase_fold"/>
</dbReference>
<dbReference type="Gene3D" id="3.40.50.1820">
    <property type="entry name" value="alpha/beta hydrolase"/>
    <property type="match status" value="1"/>
</dbReference>
<dbReference type="InterPro" id="IPR048121">
    <property type="entry name" value="Tannase_A"/>
</dbReference>
<evidence type="ECO:0000313" key="2">
    <source>
        <dbReference type="EMBL" id="QQO08712.1"/>
    </source>
</evidence>
<dbReference type="KEGG" id="bhc:JFL75_17565"/>
<dbReference type="EMBL" id="CP067089">
    <property type="protein sequence ID" value="QQO08712.1"/>
    <property type="molecule type" value="Genomic_DNA"/>
</dbReference>
<evidence type="ECO:0000256" key="1">
    <source>
        <dbReference type="SAM" id="SignalP"/>
    </source>
</evidence>
<dbReference type="PROSITE" id="PS51257">
    <property type="entry name" value="PROKAR_LIPOPROTEIN"/>
    <property type="match status" value="1"/>
</dbReference>
<feature type="signal peptide" evidence="1">
    <location>
        <begin position="1"/>
        <end position="17"/>
    </location>
</feature>
<reference evidence="2" key="1">
    <citation type="submission" date="2021-01" db="EMBL/GenBank/DDBJ databases">
        <title>Description of Breznakiella homolactica.</title>
        <authorList>
            <person name="Song Y."/>
            <person name="Brune A."/>
        </authorList>
    </citation>
    <scope>NUCLEOTIDE SEQUENCE</scope>
    <source>
        <strain evidence="2">RmG30</strain>
    </source>
</reference>
<proteinExistence type="predicted"/>
<sequence>MKKLILLGLLAFTLLIAACVSSNRTDKADDPYSVLAFDNTSWHYDEEYNIYWQIGIVYCKTPEAVEYESLGIYVPGDYIMSVSNGDGTYTCRINESAQVNGYTARTAPIILPINTAGYSGQYAPTDYTDTGLKPFMDAGFIYVFAGCRGRDNGYGSDGTLTYNGGAPWGVTGLKAAVRYLRYNEAALPGNTECIFTLGHSGGGAQSALMGASGDSELYFPYLESIGAVMYDRGVYVSDAVYGSKAWCPITGFDYADQGYEWMMGQYFNTYSRADDTWTSAFSGDLSESYAQYINRLGLTDTSGRSLTLISSPGGIYSAGSYYDCLLSEIERSLNNFLADTEFPYTPGTVSFKTSAGLPGEGSPPAGMNTAGGVQWSGSGGWGSGGASPETFPSAQAYIDSLNRDDVWVVYKKETNTAAITGVGAFAAHLKTPTNSVGAFDSLERTTAENFLFGDSAHNALHYNADMARLLQANRDSYAKYTDWDGVYAEAYQEYLVSVDALGSDSLYRQDMYNPLYYLLEYYGGYGTSAVAKHWRINSGIIQGNAPLTMDLNLALALAEYGSVDFEMVWAQSHTTAERKGDFISNFIQWVINCP</sequence>
<organism evidence="2 3">
    <name type="scientific">Breznakiella homolactica</name>
    <dbReference type="NCBI Taxonomy" id="2798577"/>
    <lineage>
        <taxon>Bacteria</taxon>
        <taxon>Pseudomonadati</taxon>
        <taxon>Spirochaetota</taxon>
        <taxon>Spirochaetia</taxon>
        <taxon>Spirochaetales</taxon>
        <taxon>Breznakiellaceae</taxon>
        <taxon>Breznakiella</taxon>
    </lineage>
</organism>
<feature type="chain" id="PRO_5030574021" description="Tannase" evidence="1">
    <location>
        <begin position="18"/>
        <end position="594"/>
    </location>
</feature>
<accession>A0A7T7XLY8</accession>
<keyword evidence="3" id="KW-1185">Reference proteome</keyword>
<keyword evidence="1" id="KW-0732">Signal</keyword>
<name>A0A7T7XLY8_9SPIR</name>
<dbReference type="SUPFAM" id="SSF53474">
    <property type="entry name" value="alpha/beta-Hydrolases"/>
    <property type="match status" value="1"/>
</dbReference>